<evidence type="ECO:0000313" key="2">
    <source>
        <dbReference type="EMBL" id="CAD1834138.1"/>
    </source>
</evidence>
<dbReference type="Pfam" id="PF07859">
    <property type="entry name" value="Abhydrolase_3"/>
    <property type="match status" value="1"/>
</dbReference>
<dbReference type="GO" id="GO:0016787">
    <property type="term" value="F:hydrolase activity"/>
    <property type="evidence" value="ECO:0007669"/>
    <property type="project" value="InterPro"/>
</dbReference>
<dbReference type="Gene3D" id="3.40.50.1820">
    <property type="entry name" value="alpha/beta hydrolase"/>
    <property type="match status" value="1"/>
</dbReference>
<dbReference type="SUPFAM" id="SSF53474">
    <property type="entry name" value="alpha/beta-Hydrolases"/>
    <property type="match status" value="1"/>
</dbReference>
<reference evidence="2" key="1">
    <citation type="submission" date="2020-07" db="EMBL/GenBank/DDBJ databases">
        <authorList>
            <person name="Lin J."/>
        </authorList>
    </citation>
    <scope>NUCLEOTIDE SEQUENCE</scope>
</reference>
<dbReference type="PANTHER" id="PTHR23024:SF577">
    <property type="entry name" value="CARBOXYLESTERASE 2-RELATED"/>
    <property type="match status" value="1"/>
</dbReference>
<protein>
    <recommendedName>
        <fullName evidence="1">Alpha/beta hydrolase fold-3 domain-containing protein</fullName>
    </recommendedName>
</protein>
<organism evidence="2">
    <name type="scientific">Ananas comosus var. bracteatus</name>
    <name type="common">red pineapple</name>
    <dbReference type="NCBI Taxonomy" id="296719"/>
    <lineage>
        <taxon>Eukaryota</taxon>
        <taxon>Viridiplantae</taxon>
        <taxon>Streptophyta</taxon>
        <taxon>Embryophyta</taxon>
        <taxon>Tracheophyta</taxon>
        <taxon>Spermatophyta</taxon>
        <taxon>Magnoliopsida</taxon>
        <taxon>Liliopsida</taxon>
        <taxon>Poales</taxon>
        <taxon>Bromeliaceae</taxon>
        <taxon>Bromelioideae</taxon>
        <taxon>Ananas</taxon>
    </lineage>
</organism>
<dbReference type="AlphaFoldDB" id="A0A6V7PTY7"/>
<dbReference type="InterPro" id="IPR029058">
    <property type="entry name" value="AB_hydrolase_fold"/>
</dbReference>
<proteinExistence type="predicted"/>
<dbReference type="InterPro" id="IPR050466">
    <property type="entry name" value="Carboxylest/Gibb_receptor"/>
</dbReference>
<name>A0A6V7PTY7_ANACO</name>
<dbReference type="PANTHER" id="PTHR23024">
    <property type="entry name" value="ARYLACETAMIDE DEACETYLASE"/>
    <property type="match status" value="1"/>
</dbReference>
<evidence type="ECO:0000259" key="1">
    <source>
        <dbReference type="Pfam" id="PF07859"/>
    </source>
</evidence>
<accession>A0A6V7PTY7</accession>
<gene>
    <name evidence="2" type="ORF">CB5_LOCUS17349</name>
</gene>
<dbReference type="EMBL" id="LR862152">
    <property type="protein sequence ID" value="CAD1834138.1"/>
    <property type="molecule type" value="Genomic_DNA"/>
</dbReference>
<sequence>MLVVSVEYRRAPEHPLPAAYDDAWATLRCAAARVDPWLAERGNLARVFLGGDSAGANIAHNVAMRVATEGLGVRIEGSILIHLVLGEKEIGVEEAERRRGKMKGFWEVVSPGTEVAKDPRLNPMAEGKEERLRTLECERVMVAVEEKDALRERGREYYEGLKRSGLEGRVELLESEREEHVTDLN</sequence>
<feature type="domain" description="Alpha/beta hydrolase fold-3" evidence="1">
    <location>
        <begin position="2"/>
        <end position="181"/>
    </location>
</feature>
<dbReference type="InterPro" id="IPR013094">
    <property type="entry name" value="AB_hydrolase_3"/>
</dbReference>